<reference evidence="8 9" key="1">
    <citation type="submission" date="2024-02" db="EMBL/GenBank/DDBJ databases">
        <title>Roseibium algae sp. nov., isolated from marine alga (Grateloupia sp.), showing potential in myo-inositol conversion.</title>
        <authorList>
            <person name="Wang Y."/>
        </authorList>
    </citation>
    <scope>NUCLEOTIDE SEQUENCE [LARGE SCALE GENOMIC DNA]</scope>
    <source>
        <strain evidence="8 9">H3510</strain>
    </source>
</reference>
<feature type="domain" description="Flavodoxin-like fold" evidence="7">
    <location>
        <begin position="7"/>
        <end position="198"/>
    </location>
</feature>
<evidence type="ECO:0000256" key="2">
    <source>
        <dbReference type="ARBA" id="ARBA00022643"/>
    </source>
</evidence>
<keyword evidence="3 6" id="KW-0560">Oxidoreductase</keyword>
<evidence type="ECO:0000256" key="6">
    <source>
        <dbReference type="HAMAP-Rule" id="MF_01216"/>
    </source>
</evidence>
<evidence type="ECO:0000256" key="3">
    <source>
        <dbReference type="ARBA" id="ARBA00023002"/>
    </source>
</evidence>
<dbReference type="Gene3D" id="3.40.50.360">
    <property type="match status" value="1"/>
</dbReference>
<comment type="cofactor">
    <cofactor evidence="6">
        <name>FMN</name>
        <dbReference type="ChEBI" id="CHEBI:58210"/>
    </cofactor>
    <text evidence="6">Binds 1 FMN per subunit.</text>
</comment>
<name>A0ABU8TKF8_9HYPH</name>
<comment type="catalytic activity">
    <reaction evidence="5">
        <text>N,N-dimethyl-1,4-phenylenediamine + anthranilate + 2 NAD(+) = 2-(4-dimethylaminophenyl)diazenylbenzoate + 2 NADH + 2 H(+)</text>
        <dbReference type="Rhea" id="RHEA:55872"/>
        <dbReference type="ChEBI" id="CHEBI:15378"/>
        <dbReference type="ChEBI" id="CHEBI:15783"/>
        <dbReference type="ChEBI" id="CHEBI:16567"/>
        <dbReference type="ChEBI" id="CHEBI:57540"/>
        <dbReference type="ChEBI" id="CHEBI:57945"/>
        <dbReference type="ChEBI" id="CHEBI:71579"/>
        <dbReference type="EC" id="1.7.1.17"/>
    </reaction>
    <physiologicalReaction direction="right-to-left" evidence="5">
        <dbReference type="Rhea" id="RHEA:55874"/>
    </physiologicalReaction>
</comment>
<proteinExistence type="inferred from homology"/>
<dbReference type="EC" id="1.6.5.-" evidence="6"/>
<comment type="similarity">
    <text evidence="6">Belongs to the azoreductase type 1 family.</text>
</comment>
<evidence type="ECO:0000313" key="9">
    <source>
        <dbReference type="Proteomes" id="UP001385499"/>
    </source>
</evidence>
<accession>A0ABU8TKF8</accession>
<dbReference type="InterPro" id="IPR029039">
    <property type="entry name" value="Flavoprotein-like_sf"/>
</dbReference>
<organism evidence="8 9">
    <name type="scientific">Roseibium algae</name>
    <dbReference type="NCBI Taxonomy" id="3123038"/>
    <lineage>
        <taxon>Bacteria</taxon>
        <taxon>Pseudomonadati</taxon>
        <taxon>Pseudomonadota</taxon>
        <taxon>Alphaproteobacteria</taxon>
        <taxon>Hyphomicrobiales</taxon>
        <taxon>Stappiaceae</taxon>
        <taxon>Roseibium</taxon>
    </lineage>
</organism>
<dbReference type="SUPFAM" id="SSF52218">
    <property type="entry name" value="Flavoproteins"/>
    <property type="match status" value="1"/>
</dbReference>
<comment type="subunit">
    <text evidence="6">Homodimer.</text>
</comment>
<comment type="catalytic activity">
    <reaction evidence="6">
        <text>2 a quinone + NADH + H(+) = 2 a 1,4-benzosemiquinone + NAD(+)</text>
        <dbReference type="Rhea" id="RHEA:65952"/>
        <dbReference type="ChEBI" id="CHEBI:15378"/>
        <dbReference type="ChEBI" id="CHEBI:57540"/>
        <dbReference type="ChEBI" id="CHEBI:57945"/>
        <dbReference type="ChEBI" id="CHEBI:132124"/>
        <dbReference type="ChEBI" id="CHEBI:134225"/>
    </reaction>
</comment>
<protein>
    <recommendedName>
        <fullName evidence="6">FMN dependent NADH:quinone oxidoreductase</fullName>
        <ecNumber evidence="6">1.6.5.-</ecNumber>
    </recommendedName>
    <alternativeName>
        <fullName evidence="6">Azo-dye reductase</fullName>
    </alternativeName>
    <alternativeName>
        <fullName evidence="6">FMN-dependent NADH-azo compound oxidoreductase</fullName>
    </alternativeName>
    <alternativeName>
        <fullName evidence="6">FMN-dependent NADH-azoreductase</fullName>
        <ecNumber evidence="6">1.7.1.17</ecNumber>
    </alternativeName>
</protein>
<evidence type="ECO:0000256" key="1">
    <source>
        <dbReference type="ARBA" id="ARBA00022630"/>
    </source>
</evidence>
<dbReference type="EMBL" id="JBAKIA010000006">
    <property type="protein sequence ID" value="MEJ8474655.1"/>
    <property type="molecule type" value="Genomic_DNA"/>
</dbReference>
<comment type="caution">
    <text evidence="6">Lacks conserved residue(s) required for the propagation of feature annotation.</text>
</comment>
<evidence type="ECO:0000259" key="7">
    <source>
        <dbReference type="Pfam" id="PF02525"/>
    </source>
</evidence>
<sequence length="205" mass="21855">MMTTSGKTILKVDASARRDGSMTRDLSAELVERLVDAAAGSNVISRDVASGLPFVDEAWIGANMTDPSERSAEQNAVLELSDTLISEVKSADVLVISVPIYNFGIPASLKAWIDQIARARETFRYSENGPVGLLEGKKAYLVFASGGVPVGSDYDLATSYMHHVLGFIGITDVTVVAADQLMMVDVAEKRAALSKEISELVSKAA</sequence>
<comment type="caution">
    <text evidence="8">The sequence shown here is derived from an EMBL/GenBank/DDBJ whole genome shotgun (WGS) entry which is preliminary data.</text>
</comment>
<comment type="function">
    <text evidence="6">Also exhibits azoreductase activity. Catalyzes the reductive cleavage of the azo bond in aromatic azo compounds to the corresponding amines.</text>
</comment>
<dbReference type="HAMAP" id="MF_01216">
    <property type="entry name" value="Azoreductase_type1"/>
    <property type="match status" value="1"/>
</dbReference>
<gene>
    <name evidence="6" type="primary">azoR</name>
    <name evidence="8" type="ORF">V6575_11210</name>
</gene>
<dbReference type="InterPro" id="IPR050104">
    <property type="entry name" value="FMN-dep_NADH:Q_OxRdtase_AzoR1"/>
</dbReference>
<evidence type="ECO:0000256" key="5">
    <source>
        <dbReference type="ARBA" id="ARBA00048542"/>
    </source>
</evidence>
<feature type="binding site" evidence="6">
    <location>
        <position position="15"/>
    </location>
    <ligand>
        <name>FMN</name>
        <dbReference type="ChEBI" id="CHEBI:58210"/>
    </ligand>
</feature>
<dbReference type="InterPro" id="IPR023048">
    <property type="entry name" value="NADH:quinone_OxRdtase_FMN_depd"/>
</dbReference>
<comment type="function">
    <text evidence="6">Quinone reductase that provides resistance to thiol-specific stress caused by electrophilic quinones.</text>
</comment>
<keyword evidence="4 6" id="KW-0520">NAD</keyword>
<keyword evidence="2 6" id="KW-0288">FMN</keyword>
<dbReference type="Pfam" id="PF02525">
    <property type="entry name" value="Flavodoxin_2"/>
    <property type="match status" value="1"/>
</dbReference>
<keyword evidence="1 6" id="KW-0285">Flavoprotein</keyword>
<dbReference type="RefSeq" id="WP_340274418.1">
    <property type="nucleotide sequence ID" value="NZ_JBAKIA010000006.1"/>
</dbReference>
<dbReference type="Proteomes" id="UP001385499">
    <property type="component" value="Unassembled WGS sequence"/>
</dbReference>
<evidence type="ECO:0000313" key="8">
    <source>
        <dbReference type="EMBL" id="MEJ8474655.1"/>
    </source>
</evidence>
<dbReference type="InterPro" id="IPR003680">
    <property type="entry name" value="Flavodoxin_fold"/>
</dbReference>
<keyword evidence="9" id="KW-1185">Reference proteome</keyword>
<dbReference type="PANTHER" id="PTHR43741">
    <property type="entry name" value="FMN-DEPENDENT NADH-AZOREDUCTASE 1"/>
    <property type="match status" value="1"/>
</dbReference>
<evidence type="ECO:0000256" key="4">
    <source>
        <dbReference type="ARBA" id="ARBA00023027"/>
    </source>
</evidence>
<dbReference type="PANTHER" id="PTHR43741:SF2">
    <property type="entry name" value="FMN-DEPENDENT NADH:QUINONE OXIDOREDUCTASE"/>
    <property type="match status" value="1"/>
</dbReference>
<dbReference type="EC" id="1.7.1.17" evidence="6"/>